<feature type="transmembrane region" description="Helical" evidence="2">
    <location>
        <begin position="148"/>
        <end position="169"/>
    </location>
</feature>
<keyword evidence="2" id="KW-0812">Transmembrane</keyword>
<name>A0ABQ3YQM0_9ACTN</name>
<feature type="transmembrane region" description="Helical" evidence="2">
    <location>
        <begin position="175"/>
        <end position="193"/>
    </location>
</feature>
<keyword evidence="2" id="KW-1133">Transmembrane helix</keyword>
<reference evidence="4 5" key="1">
    <citation type="submission" date="2021-01" db="EMBL/GenBank/DDBJ databases">
        <title>Whole genome shotgun sequence of Actinoplanes durhamensis NBRC 14914.</title>
        <authorList>
            <person name="Komaki H."/>
            <person name="Tamura T."/>
        </authorList>
    </citation>
    <scope>NUCLEOTIDE SEQUENCE [LARGE SCALE GENOMIC DNA]</scope>
    <source>
        <strain evidence="4 5">NBRC 14914</strain>
    </source>
</reference>
<comment type="caution">
    <text evidence="4">The sequence shown here is derived from an EMBL/GenBank/DDBJ whole genome shotgun (WGS) entry which is preliminary data.</text>
</comment>
<accession>A0ABQ3YQM0</accession>
<feature type="transmembrane region" description="Helical" evidence="2">
    <location>
        <begin position="270"/>
        <end position="292"/>
    </location>
</feature>
<feature type="transmembrane region" description="Helical" evidence="2">
    <location>
        <begin position="71"/>
        <end position="91"/>
    </location>
</feature>
<dbReference type="Pfam" id="PF01757">
    <property type="entry name" value="Acyl_transf_3"/>
    <property type="match status" value="1"/>
</dbReference>
<evidence type="ECO:0000256" key="2">
    <source>
        <dbReference type="SAM" id="Phobius"/>
    </source>
</evidence>
<evidence type="ECO:0000256" key="1">
    <source>
        <dbReference type="SAM" id="MobiDB-lite"/>
    </source>
</evidence>
<feature type="transmembrane region" description="Helical" evidence="2">
    <location>
        <begin position="34"/>
        <end position="51"/>
    </location>
</feature>
<evidence type="ECO:0000313" key="4">
    <source>
        <dbReference type="EMBL" id="GID99882.1"/>
    </source>
</evidence>
<feature type="transmembrane region" description="Helical" evidence="2">
    <location>
        <begin position="231"/>
        <end position="250"/>
    </location>
</feature>
<keyword evidence="2" id="KW-0472">Membrane</keyword>
<keyword evidence="5" id="KW-1185">Reference proteome</keyword>
<organism evidence="4 5">
    <name type="scientific">Paractinoplanes durhamensis</name>
    <dbReference type="NCBI Taxonomy" id="113563"/>
    <lineage>
        <taxon>Bacteria</taxon>
        <taxon>Bacillati</taxon>
        <taxon>Actinomycetota</taxon>
        <taxon>Actinomycetes</taxon>
        <taxon>Micromonosporales</taxon>
        <taxon>Micromonosporaceae</taxon>
        <taxon>Paractinoplanes</taxon>
    </lineage>
</organism>
<dbReference type="RefSeq" id="WP_203725539.1">
    <property type="nucleotide sequence ID" value="NZ_BAAATX010000015.1"/>
</dbReference>
<dbReference type="Proteomes" id="UP000637628">
    <property type="component" value="Unassembled WGS sequence"/>
</dbReference>
<dbReference type="InterPro" id="IPR002656">
    <property type="entry name" value="Acyl_transf_3_dom"/>
</dbReference>
<dbReference type="EMBL" id="BOML01000012">
    <property type="protein sequence ID" value="GID99882.1"/>
    <property type="molecule type" value="Genomic_DNA"/>
</dbReference>
<feature type="transmembrane region" description="Helical" evidence="2">
    <location>
        <begin position="304"/>
        <end position="326"/>
    </location>
</feature>
<sequence>MAQPTRDRYFDLLRVLAIVRVSVFHMFPFVVLELAFPSMGVMFALAGSLMANSLMKQPHPLKVIRGRVRRLLPALWVLAAVIVPAMFLVGWEQKPALWHLVTWLVPFADPPSSTFGMQAAEVLWYLVTYLWLVLLSPIMLWMYRRARLVTILLPIAAMAALTVWPIWPADAIEEVVTDVLVFAACWIIGFAHRDGTLRRIPAMVVIPIAAACVGGGLYWSHTHPDAGGLKYIPVAYAIYNVGFVLALLRWSPSMEWLGRRQGLTKWVSLINSRAVTIYLWNNVAIALCYPVGDALEVWRLGKYFEIGYVAIALGLLCNAVLIFGWVEDLAAKRKPRFLPWPTSAGSSRPETPPAAPVSPAPAGMSLVDTEVLVGVGAARPYPAGNAYQPNRGHAVVRPAGAVYPVNRGGGAYPPGSAHVRPLGEGRLGGAPVVPVVSGRQPSHGGTPRHGEPMTVEEVTLQFPGPRSRNGNRPPPPAR</sequence>
<protein>
    <recommendedName>
        <fullName evidence="3">Acyltransferase 3 domain-containing protein</fullName>
    </recommendedName>
</protein>
<evidence type="ECO:0000313" key="5">
    <source>
        <dbReference type="Proteomes" id="UP000637628"/>
    </source>
</evidence>
<feature type="region of interest" description="Disordered" evidence="1">
    <location>
        <begin position="438"/>
        <end position="478"/>
    </location>
</feature>
<evidence type="ECO:0000259" key="3">
    <source>
        <dbReference type="Pfam" id="PF01757"/>
    </source>
</evidence>
<feature type="transmembrane region" description="Helical" evidence="2">
    <location>
        <begin position="200"/>
        <end position="219"/>
    </location>
</feature>
<feature type="domain" description="Acyltransferase 3" evidence="3">
    <location>
        <begin position="8"/>
        <end position="317"/>
    </location>
</feature>
<proteinExistence type="predicted"/>
<feature type="transmembrane region" description="Helical" evidence="2">
    <location>
        <begin position="122"/>
        <end position="141"/>
    </location>
</feature>
<gene>
    <name evidence="4" type="ORF">Adu01nite_12330</name>
</gene>